<dbReference type="OrthoDB" id="4742101at2759"/>
<reference evidence="1 2" key="1">
    <citation type="journal article" date="2020" name="ISME J.">
        <title>Uncovering the hidden diversity of litter-decomposition mechanisms in mushroom-forming fungi.</title>
        <authorList>
            <person name="Floudas D."/>
            <person name="Bentzer J."/>
            <person name="Ahren D."/>
            <person name="Johansson T."/>
            <person name="Persson P."/>
            <person name="Tunlid A."/>
        </authorList>
    </citation>
    <scope>NUCLEOTIDE SEQUENCE [LARGE SCALE GENOMIC DNA]</scope>
    <source>
        <strain evidence="1 2">CBS 175.51</strain>
    </source>
</reference>
<protein>
    <submittedName>
        <fullName evidence="1">Uncharacterized protein</fullName>
    </submittedName>
</protein>
<organism evidence="1 2">
    <name type="scientific">Ephemerocybe angulata</name>
    <dbReference type="NCBI Taxonomy" id="980116"/>
    <lineage>
        <taxon>Eukaryota</taxon>
        <taxon>Fungi</taxon>
        <taxon>Dikarya</taxon>
        <taxon>Basidiomycota</taxon>
        <taxon>Agaricomycotina</taxon>
        <taxon>Agaricomycetes</taxon>
        <taxon>Agaricomycetidae</taxon>
        <taxon>Agaricales</taxon>
        <taxon>Agaricineae</taxon>
        <taxon>Psathyrellaceae</taxon>
        <taxon>Ephemerocybe</taxon>
    </lineage>
</organism>
<evidence type="ECO:0000313" key="2">
    <source>
        <dbReference type="Proteomes" id="UP000541558"/>
    </source>
</evidence>
<name>A0A8H5B220_9AGAR</name>
<gene>
    <name evidence="1" type="ORF">D9611_007201</name>
</gene>
<proteinExistence type="predicted"/>
<evidence type="ECO:0000313" key="1">
    <source>
        <dbReference type="EMBL" id="KAF5314573.1"/>
    </source>
</evidence>
<sequence>MTTTSTPRLDLPSLSDPLTASSVKAWLERCEDAFEAWSMMNPEKELKPALKILLAGLKMEALEASQWWGENRDTLKALTTFSEFSTKIKERFLPSGWKMDALAVFYAVRQHNLPFTDFVAALQSARGILSAAGLGYKISDPTFKHHLLFFCHPLLSLRVRTLVGNTYDSTKIDSLINLMASTWASMIAEGITSQEPTSLSKSSHTTLSTSERNALRAAGGCFRCRKTPASPGWVAHTSKTCPGDPSQGITPAPTSAVVSAVSHKYDDSDDDVVPIKTIAANLGQLVRSYETSDGEDDSF</sequence>
<comment type="caution">
    <text evidence="1">The sequence shown here is derived from an EMBL/GenBank/DDBJ whole genome shotgun (WGS) entry which is preliminary data.</text>
</comment>
<dbReference type="Proteomes" id="UP000541558">
    <property type="component" value="Unassembled WGS sequence"/>
</dbReference>
<dbReference type="AlphaFoldDB" id="A0A8H5B220"/>
<dbReference type="EMBL" id="JAACJK010000221">
    <property type="protein sequence ID" value="KAF5314573.1"/>
    <property type="molecule type" value="Genomic_DNA"/>
</dbReference>
<accession>A0A8H5B220</accession>
<keyword evidence="2" id="KW-1185">Reference proteome</keyword>